<evidence type="ECO:0000256" key="1">
    <source>
        <dbReference type="SAM" id="MobiDB-lite"/>
    </source>
</evidence>
<sequence>MNRPSTSEALELGVIPLWSDDVDQEHYVGWYTSDRSQFPIQGSTERKKARGSVSSTQTHLFKDIPDISEDSVAQWAFDQLQSKGVTDTWGVQSYDELRAYGKTDPGADQQTDRQYQNEATEETTEADAWGSNIPKRIKGLNCAIPIRQGIRSLAPKICDNCKTTKGRWMWKPGTIYGAVRTPSKDDDYQDFEEEEDGNNGVENENEEETFKGLKRCPKWSKQEPSSLNGKEETNRDLSGISVLTQPRKMPFGSLHCTGAFRPRIEAWMKYLWNVVKAKREQIRARRGAVDPKGRGHPF</sequence>
<dbReference type="GeneID" id="38123240"/>
<evidence type="ECO:0000313" key="3">
    <source>
        <dbReference type="Proteomes" id="UP000215305"/>
    </source>
</evidence>
<name>A0A397G452_ASPTH</name>
<protein>
    <submittedName>
        <fullName evidence="2">Uncharacterized protein</fullName>
    </submittedName>
</protein>
<comment type="caution">
    <text evidence="2">The sequence shown here is derived from an EMBL/GenBank/DDBJ whole genome shotgun (WGS) entry which is preliminary data.</text>
</comment>
<dbReference type="RefSeq" id="XP_026609902.1">
    <property type="nucleotide sequence ID" value="XM_026754885.1"/>
</dbReference>
<feature type="compositionally biased region" description="Polar residues" evidence="1">
    <location>
        <begin position="108"/>
        <end position="117"/>
    </location>
</feature>
<dbReference type="OrthoDB" id="10664057at2759"/>
<feature type="compositionally biased region" description="Acidic residues" evidence="1">
    <location>
        <begin position="187"/>
        <end position="207"/>
    </location>
</feature>
<feature type="region of interest" description="Disordered" evidence="1">
    <location>
        <begin position="181"/>
        <end position="233"/>
    </location>
</feature>
<dbReference type="Proteomes" id="UP000215305">
    <property type="component" value="Unassembled WGS sequence"/>
</dbReference>
<dbReference type="VEuPathDB" id="FungiDB:CDV56_101266"/>
<gene>
    <name evidence="2" type="ORF">CDV56_101266</name>
</gene>
<accession>A0A397G452</accession>
<organism evidence="2 3">
    <name type="scientific">Aspergillus thermomutatus</name>
    <name type="common">Neosartorya pseudofischeri</name>
    <dbReference type="NCBI Taxonomy" id="41047"/>
    <lineage>
        <taxon>Eukaryota</taxon>
        <taxon>Fungi</taxon>
        <taxon>Dikarya</taxon>
        <taxon>Ascomycota</taxon>
        <taxon>Pezizomycotina</taxon>
        <taxon>Eurotiomycetes</taxon>
        <taxon>Eurotiomycetidae</taxon>
        <taxon>Eurotiales</taxon>
        <taxon>Aspergillaceae</taxon>
        <taxon>Aspergillus</taxon>
        <taxon>Aspergillus subgen. Fumigati</taxon>
    </lineage>
</organism>
<dbReference type="AlphaFoldDB" id="A0A397G452"/>
<feature type="region of interest" description="Disordered" evidence="1">
    <location>
        <begin position="100"/>
        <end position="130"/>
    </location>
</feature>
<dbReference type="EMBL" id="NKHU02000394">
    <property type="protein sequence ID" value="RHZ43633.1"/>
    <property type="molecule type" value="Genomic_DNA"/>
</dbReference>
<reference evidence="2" key="1">
    <citation type="submission" date="2018-08" db="EMBL/GenBank/DDBJ databases">
        <title>Draft genome sequence of azole-resistant Aspergillus thermomutatus (Neosartorya pseudofischeri) strain HMR AF 39, isolated from a human nasal aspirate.</title>
        <authorList>
            <person name="Parent-Michaud M."/>
            <person name="Dufresne P.J."/>
            <person name="Fournier E."/>
            <person name="Martineau C."/>
            <person name="Moreira S."/>
            <person name="Perkins V."/>
            <person name="De Repentigny L."/>
            <person name="Dufresne S.F."/>
        </authorList>
    </citation>
    <scope>NUCLEOTIDE SEQUENCE [LARGE SCALE GENOMIC DNA]</scope>
    <source>
        <strain evidence="2">HMR AF 39</strain>
    </source>
</reference>
<proteinExistence type="predicted"/>
<keyword evidence="3" id="KW-1185">Reference proteome</keyword>
<evidence type="ECO:0000313" key="2">
    <source>
        <dbReference type="EMBL" id="RHZ43633.1"/>
    </source>
</evidence>